<keyword evidence="1" id="KW-0472">Membrane</keyword>
<accession>A0ABU1VPK5</accession>
<keyword evidence="1" id="KW-1133">Transmembrane helix</keyword>
<comment type="caution">
    <text evidence="3">The sequence shown here is derived from an EMBL/GenBank/DDBJ whole genome shotgun (WGS) entry which is preliminary data.</text>
</comment>
<name>A0ABU1VPK5_9GAMM</name>
<feature type="transmembrane region" description="Helical" evidence="1">
    <location>
        <begin position="100"/>
        <end position="120"/>
    </location>
</feature>
<keyword evidence="4" id="KW-1185">Reference proteome</keyword>
<keyword evidence="2" id="KW-0732">Signal</keyword>
<dbReference type="PROSITE" id="PS51318">
    <property type="entry name" value="TAT"/>
    <property type="match status" value="1"/>
</dbReference>
<dbReference type="InterPro" id="IPR006311">
    <property type="entry name" value="TAT_signal"/>
</dbReference>
<dbReference type="RefSeq" id="WP_310053607.1">
    <property type="nucleotide sequence ID" value="NZ_JAVDVW010000001.1"/>
</dbReference>
<dbReference type="Pfam" id="PF04241">
    <property type="entry name" value="DUF423"/>
    <property type="match status" value="1"/>
</dbReference>
<reference evidence="3 4" key="1">
    <citation type="submission" date="2023-07" db="EMBL/GenBank/DDBJ databases">
        <title>Sorghum-associated microbial communities from plants grown in Nebraska, USA.</title>
        <authorList>
            <person name="Schachtman D."/>
        </authorList>
    </citation>
    <scope>NUCLEOTIDE SEQUENCE [LARGE SCALE GENOMIC DNA]</scope>
    <source>
        <strain evidence="3 4">BE187</strain>
    </source>
</reference>
<dbReference type="Proteomes" id="UP001267878">
    <property type="component" value="Unassembled WGS sequence"/>
</dbReference>
<sequence length="122" mass="12607">MYTPNELATRLRLLTATGAVLAAAAVALSAYAAHAAQGNAQASLYVAAILAFGHGIALAALAPRTPTQLHFLALCGLLLGTLMFSGSLVLHHVLELPVRLAPLGGSVLILSWLLYAVAALRR</sequence>
<keyword evidence="1" id="KW-0812">Transmembrane</keyword>
<evidence type="ECO:0000256" key="1">
    <source>
        <dbReference type="SAM" id="Phobius"/>
    </source>
</evidence>
<feature type="chain" id="PRO_5046825045" evidence="2">
    <location>
        <begin position="36"/>
        <end position="122"/>
    </location>
</feature>
<evidence type="ECO:0000256" key="2">
    <source>
        <dbReference type="SAM" id="SignalP"/>
    </source>
</evidence>
<dbReference type="InterPro" id="IPR006696">
    <property type="entry name" value="DUF423"/>
</dbReference>
<dbReference type="EMBL" id="JAVDVW010000001">
    <property type="protein sequence ID" value="MDR7099406.1"/>
    <property type="molecule type" value="Genomic_DNA"/>
</dbReference>
<evidence type="ECO:0000313" key="4">
    <source>
        <dbReference type="Proteomes" id="UP001267878"/>
    </source>
</evidence>
<feature type="transmembrane region" description="Helical" evidence="1">
    <location>
        <begin position="42"/>
        <end position="62"/>
    </location>
</feature>
<gene>
    <name evidence="3" type="ORF">J2X04_001753</name>
</gene>
<organism evidence="3 4">
    <name type="scientific">Agrilutibacter niabensis</name>
    <dbReference type="NCBI Taxonomy" id="380628"/>
    <lineage>
        <taxon>Bacteria</taxon>
        <taxon>Pseudomonadati</taxon>
        <taxon>Pseudomonadota</taxon>
        <taxon>Gammaproteobacteria</taxon>
        <taxon>Lysobacterales</taxon>
        <taxon>Lysobacteraceae</taxon>
        <taxon>Agrilutibacter</taxon>
    </lineage>
</organism>
<proteinExistence type="predicted"/>
<protein>
    <submittedName>
        <fullName evidence="3">Uncharacterized membrane protein YgdD (TMEM256/DUF423 family)</fullName>
    </submittedName>
</protein>
<evidence type="ECO:0000313" key="3">
    <source>
        <dbReference type="EMBL" id="MDR7099406.1"/>
    </source>
</evidence>
<feature type="signal peptide" evidence="2">
    <location>
        <begin position="1"/>
        <end position="35"/>
    </location>
</feature>
<feature type="transmembrane region" description="Helical" evidence="1">
    <location>
        <begin position="69"/>
        <end position="94"/>
    </location>
</feature>